<dbReference type="EMBL" id="FNHS01000006">
    <property type="protein sequence ID" value="SDN21825.1"/>
    <property type="molecule type" value="Genomic_DNA"/>
</dbReference>
<dbReference type="AlphaFoldDB" id="A0A1G9ZL70"/>
<dbReference type="PANTHER" id="PTHR33428">
    <property type="entry name" value="CHLOROPHYLLASE-2, CHLOROPLASTIC"/>
    <property type="match status" value="1"/>
</dbReference>
<dbReference type="PANTHER" id="PTHR33428:SF14">
    <property type="entry name" value="CARBOXYLESTERASE TYPE B DOMAIN-CONTAINING PROTEIN"/>
    <property type="match status" value="1"/>
</dbReference>
<dbReference type="OrthoDB" id="7988755at2"/>
<keyword evidence="4" id="KW-1185">Reference proteome</keyword>
<evidence type="ECO:0000313" key="4">
    <source>
        <dbReference type="Proteomes" id="UP000198704"/>
    </source>
</evidence>
<feature type="compositionally biased region" description="Pro residues" evidence="1">
    <location>
        <begin position="368"/>
        <end position="378"/>
    </location>
</feature>
<feature type="chain" id="PRO_5011598054" evidence="2">
    <location>
        <begin position="27"/>
        <end position="403"/>
    </location>
</feature>
<dbReference type="STRING" id="582672.SAMN05216360_106314"/>
<dbReference type="InterPro" id="IPR017395">
    <property type="entry name" value="Chlorophyllase-like"/>
</dbReference>
<dbReference type="SUPFAM" id="SSF53474">
    <property type="entry name" value="alpha/beta-Hydrolases"/>
    <property type="match status" value="1"/>
</dbReference>
<dbReference type="Proteomes" id="UP000198704">
    <property type="component" value="Unassembled WGS sequence"/>
</dbReference>
<name>A0A1G9ZL70_9HYPH</name>
<keyword evidence="2" id="KW-0732">Signal</keyword>
<gene>
    <name evidence="3" type="ORF">SAMN05216360_106314</name>
</gene>
<evidence type="ECO:0000313" key="3">
    <source>
        <dbReference type="EMBL" id="SDN21825.1"/>
    </source>
</evidence>
<dbReference type="RefSeq" id="WP_091716149.1">
    <property type="nucleotide sequence ID" value="NZ_FNHS01000006.1"/>
</dbReference>
<accession>A0A1G9ZL70</accession>
<feature type="signal peptide" evidence="2">
    <location>
        <begin position="1"/>
        <end position="26"/>
    </location>
</feature>
<organism evidence="3 4">
    <name type="scientific">Methylobacterium phyllostachyos</name>
    <dbReference type="NCBI Taxonomy" id="582672"/>
    <lineage>
        <taxon>Bacteria</taxon>
        <taxon>Pseudomonadati</taxon>
        <taxon>Pseudomonadota</taxon>
        <taxon>Alphaproteobacteria</taxon>
        <taxon>Hyphomicrobiales</taxon>
        <taxon>Methylobacteriaceae</taxon>
        <taxon>Methylobacterium</taxon>
    </lineage>
</organism>
<protein>
    <submittedName>
        <fullName evidence="3">Acetyl esterase/lipase</fullName>
    </submittedName>
</protein>
<proteinExistence type="predicted"/>
<dbReference type="InterPro" id="IPR029058">
    <property type="entry name" value="AB_hydrolase_fold"/>
</dbReference>
<sequence>MRPTVLREALTAVAILILAGSVSAQAAAPPPQPAEGPGSVGDRKATVVKRLIGRGASGSYAFYTAGSSPEAGRPVVVFLHGWGIVNPQSYGGWIDHLARQGWLVIMPRFQEVNRTRPADAPAIAESLVKSTLADLASDADAKPDLARVALIGHLAGAPLAMDLAADAKTRDLPVPKLIFAVTPGGIASGPKSRGIVLADLSEIDTSTMLVTMVGDKDTRAADAAARRLLREASAVPLERKLFVRVLSDDHGFPALTATLASAAGVDTAYDGGAIKPSPEPKDGAKPPPFRWSADMALTGEQQTLVSQVNLARVDALDYLGFWKTFDLAAAAAFAGSDATSLKNNPRLADMERWSDGWPVKRLAVETPRPAPATPPKPPAQVKTPAQARTPVPAKSSAMGSGAR</sequence>
<evidence type="ECO:0000256" key="2">
    <source>
        <dbReference type="SAM" id="SignalP"/>
    </source>
</evidence>
<evidence type="ECO:0000256" key="1">
    <source>
        <dbReference type="SAM" id="MobiDB-lite"/>
    </source>
</evidence>
<feature type="region of interest" description="Disordered" evidence="1">
    <location>
        <begin position="364"/>
        <end position="403"/>
    </location>
</feature>
<dbReference type="Pfam" id="PF07224">
    <property type="entry name" value="Chlorophyllase"/>
    <property type="match status" value="1"/>
</dbReference>
<dbReference type="Gene3D" id="3.40.50.1820">
    <property type="entry name" value="alpha/beta hydrolase"/>
    <property type="match status" value="1"/>
</dbReference>
<reference evidence="4" key="1">
    <citation type="submission" date="2016-10" db="EMBL/GenBank/DDBJ databases">
        <authorList>
            <person name="Varghese N."/>
            <person name="Submissions S."/>
        </authorList>
    </citation>
    <scope>NUCLEOTIDE SEQUENCE [LARGE SCALE GENOMIC DNA]</scope>
    <source>
        <strain evidence="4">BL47</strain>
    </source>
</reference>